<name>A0A2A7MN46_9CLOT</name>
<dbReference type="STRING" id="137838.GCA_001458595_04069"/>
<dbReference type="SUPFAM" id="SSF69360">
    <property type="entry name" value="Cell wall binding repeat"/>
    <property type="match status" value="1"/>
</dbReference>
<evidence type="ECO:0000256" key="2">
    <source>
        <dbReference type="PROSITE-ProRule" id="PRU00591"/>
    </source>
</evidence>
<sequence>MIKRMTKITSLIVTAASLSSMVPAMAADYEKIDSKDGTIYNAVAYKDGKFYIDGEIDDNSEAAYYLSNGKYTELDDIDSGDTINTYGEKYVEVDSGDYYLDLETGKVTDDEIADDDLDDAQTALKKKIKKDNDGRYSENEESDLNDSLKAIYDDNDYMDYRNSFIETYYEAQCEADGTDSEVNGGASHFTVYTDKDGKYIDADYNLGKVNVVIDGKTYNLKNTNDDDDDVRAAIRHVQTIGQDKDYIYRIALLTINANDATFGSKSKNFEATTTDGVSITTGESVSFTEKTVVPVIQKISKEQDSDDVDGAKFAKTVNTYMITDDDGNAENLLGLQGNGGFTIADGKIISYNIDDNNIKAETITLKSKNGYYYTDIGDSDDTDIEEENGTQAISIDAEGNLWALDGGYIKKWDNDESWDKVYKVDGSFTQLSVYDKDNIVAWCEDDEVYSIISGEAADNDDTTTDDTTTATAGWVQDATTGAWSYTKADGTKAIGWFQSPTSGLWYYMDANGVMQANGWIQDGGSWYFLDSTGAMKTGWVYTGGAWYFLKNTAGNLGAMQTGWIQTGGKWYYCNASGAMLSNTTVGGYVLGADGAWIK</sequence>
<feature type="signal peptide" evidence="3">
    <location>
        <begin position="1"/>
        <end position="26"/>
    </location>
</feature>
<evidence type="ECO:0000313" key="5">
    <source>
        <dbReference type="Proteomes" id="UP000220840"/>
    </source>
</evidence>
<dbReference type="PROSITE" id="PS51170">
    <property type="entry name" value="CW"/>
    <property type="match status" value="3"/>
</dbReference>
<dbReference type="InterPro" id="IPR018337">
    <property type="entry name" value="Cell_wall/Cho-bd_repeat"/>
</dbReference>
<feature type="chain" id="PRO_5012992788" evidence="3">
    <location>
        <begin position="27"/>
        <end position="598"/>
    </location>
</feature>
<dbReference type="AlphaFoldDB" id="A0A2A7MN46"/>
<feature type="repeat" description="Cell wall-binding" evidence="2">
    <location>
        <begin position="560"/>
        <end position="579"/>
    </location>
</feature>
<proteinExistence type="predicted"/>
<dbReference type="Pfam" id="PF19085">
    <property type="entry name" value="Choline_bind_2"/>
    <property type="match status" value="1"/>
</dbReference>
<dbReference type="RefSeq" id="WP_058296692.1">
    <property type="nucleotide sequence ID" value="NZ_CAMRXB010000069.1"/>
</dbReference>
<evidence type="ECO:0000256" key="3">
    <source>
        <dbReference type="SAM" id="SignalP"/>
    </source>
</evidence>
<feature type="repeat" description="Cell wall-binding" evidence="2">
    <location>
        <begin position="493"/>
        <end position="514"/>
    </location>
</feature>
<dbReference type="Pfam" id="PF01473">
    <property type="entry name" value="Choline_bind_1"/>
    <property type="match status" value="3"/>
</dbReference>
<keyword evidence="1" id="KW-0677">Repeat</keyword>
<feature type="repeat" description="Cell wall-binding" evidence="2">
    <location>
        <begin position="516"/>
        <end position="535"/>
    </location>
</feature>
<dbReference type="EMBL" id="PDCJ01000001">
    <property type="protein sequence ID" value="PEG32548.1"/>
    <property type="molecule type" value="Genomic_DNA"/>
</dbReference>
<organism evidence="4 5">
    <name type="scientific">Clostridium neonatale</name>
    <dbReference type="NCBI Taxonomy" id="137838"/>
    <lineage>
        <taxon>Bacteria</taxon>
        <taxon>Bacillati</taxon>
        <taxon>Bacillota</taxon>
        <taxon>Clostridia</taxon>
        <taxon>Eubacteriales</taxon>
        <taxon>Clostridiaceae</taxon>
        <taxon>Clostridium</taxon>
    </lineage>
</organism>
<accession>A0A2A7MN46</accession>
<evidence type="ECO:0000313" key="4">
    <source>
        <dbReference type="EMBL" id="PEG32548.1"/>
    </source>
</evidence>
<evidence type="ECO:0000256" key="1">
    <source>
        <dbReference type="ARBA" id="ARBA00022737"/>
    </source>
</evidence>
<dbReference type="OrthoDB" id="1937958at2"/>
<gene>
    <name evidence="4" type="ORF">CQ394_12895</name>
</gene>
<comment type="caution">
    <text evidence="4">The sequence shown here is derived from an EMBL/GenBank/DDBJ whole genome shotgun (WGS) entry which is preliminary data.</text>
</comment>
<protein>
    <submittedName>
        <fullName evidence="4">Cell wall-binding protein</fullName>
    </submittedName>
</protein>
<reference evidence="4 5" key="1">
    <citation type="submission" date="2017-10" db="EMBL/GenBank/DDBJ databases">
        <title>Effective Description of Clostridium neonatale sp. nov. linked to necrotizing enterocolitis in neonates and a clarification of species assignable to the genus Clostridium (Prazmowski 1880) emend. Lawson and Rainey 2016.</title>
        <authorList>
            <person name="Bernard K."/>
            <person name="Burdz T."/>
            <person name="Wiebe D."/>
            <person name="Balcewich B."/>
            <person name="Alfa M."/>
            <person name="Bernier A.-M."/>
        </authorList>
    </citation>
    <scope>NUCLEOTIDE SEQUENCE [LARGE SCALE GENOMIC DNA]</scope>
    <source>
        <strain evidence="4 5">LCDC99A005</strain>
    </source>
</reference>
<keyword evidence="5" id="KW-1185">Reference proteome</keyword>
<keyword evidence="3" id="KW-0732">Signal</keyword>
<dbReference type="Gene3D" id="2.10.270.10">
    <property type="entry name" value="Cholin Binding"/>
    <property type="match status" value="1"/>
</dbReference>
<dbReference type="Proteomes" id="UP000220840">
    <property type="component" value="Unassembled WGS sequence"/>
</dbReference>